<dbReference type="PANTHER" id="PTHR30441">
    <property type="entry name" value="DUF748 DOMAIN-CONTAINING PROTEIN"/>
    <property type="match status" value="1"/>
</dbReference>
<dbReference type="PANTHER" id="PTHR30441:SF8">
    <property type="entry name" value="DUF748 DOMAIN-CONTAINING PROTEIN"/>
    <property type="match status" value="1"/>
</dbReference>
<dbReference type="GO" id="GO:0090313">
    <property type="term" value="P:regulation of protein targeting to membrane"/>
    <property type="evidence" value="ECO:0007669"/>
    <property type="project" value="TreeGrafter"/>
</dbReference>
<dbReference type="Proteomes" id="UP000199024">
    <property type="component" value="Unassembled WGS sequence"/>
</dbReference>
<keyword evidence="1" id="KW-0472">Membrane</keyword>
<name>A0A1I6M780_9BACT</name>
<dbReference type="GO" id="GO:0005886">
    <property type="term" value="C:plasma membrane"/>
    <property type="evidence" value="ECO:0007669"/>
    <property type="project" value="TreeGrafter"/>
</dbReference>
<evidence type="ECO:0000313" key="2">
    <source>
        <dbReference type="EMBL" id="SFS11372.1"/>
    </source>
</evidence>
<feature type="transmembrane region" description="Helical" evidence="1">
    <location>
        <begin position="12"/>
        <end position="36"/>
    </location>
</feature>
<accession>A0A1I6M780</accession>
<keyword evidence="1" id="KW-1133">Transmembrane helix</keyword>
<evidence type="ECO:0008006" key="4">
    <source>
        <dbReference type="Google" id="ProtNLM"/>
    </source>
</evidence>
<dbReference type="RefSeq" id="WP_245781789.1">
    <property type="nucleotide sequence ID" value="NZ_FOZL01000001.1"/>
</dbReference>
<gene>
    <name evidence="2" type="ORF">SAMN05421771_1954</name>
</gene>
<dbReference type="STRING" id="474950.SAMN05421771_1954"/>
<dbReference type="EMBL" id="FOZL01000001">
    <property type="protein sequence ID" value="SFS11372.1"/>
    <property type="molecule type" value="Genomic_DNA"/>
</dbReference>
<dbReference type="AlphaFoldDB" id="A0A1I6M780"/>
<dbReference type="InterPro" id="IPR052894">
    <property type="entry name" value="AsmA-related"/>
</dbReference>
<keyword evidence="3" id="KW-1185">Reference proteome</keyword>
<reference evidence="2 3" key="1">
    <citation type="submission" date="2016-10" db="EMBL/GenBank/DDBJ databases">
        <authorList>
            <person name="de Groot N.N."/>
        </authorList>
    </citation>
    <scope>NUCLEOTIDE SEQUENCE [LARGE SCALE GENOMIC DNA]</scope>
    <source>
        <strain evidence="2 3">DSM 21001</strain>
    </source>
</reference>
<evidence type="ECO:0000313" key="3">
    <source>
        <dbReference type="Proteomes" id="UP000199024"/>
    </source>
</evidence>
<sequence length="534" mass="57713">MPNRKPNSLPRRILMIVLVVVSLVAIALAITAYIVLHRASPILKGRVIQTLETYFHGNVELGTFEVSILNGLDVSGTNLRIYAPDDVVAAGATAPIITVGNFAFHADIRALLEHPTRIHSVRVSGLEVRIPPRQQRNAAPRTEKKPHRIEIAADEIEFTDSRLIIVNGNPNKPDKDFELKHILLKNFGPGSPSNYEATLTNAIPKGEIHTTGTFGPWNAESPGDSPVTGIYRFDHADLNTIKGIGGILNSTGKFSGQLNHIVADGTAHVPDFTLDSANHPMPLTTAFHVIVDGLTGDTYLQPVQATLGRSNFTCTGSVVNIKGVGHTIDLDIHVPAGHLEDFLQLAVKTRPPVMTATLGMNTHLHIRPGKDSVTHKLSLEKGTFSMSNIHFTNPKTQDKVDELSARASARPEDAHPGADDVLSHMTGTFTLGAAKLTIPTLDYRLPGATAHLTGVYSLDGEQFEFAGKVRTDARVSQMIKPGWKSTLLKLADPFFAKNGAGAEIPVKISGTKEAPHFGLDFGSKTEKRLEGAKR</sequence>
<keyword evidence="1" id="KW-0812">Transmembrane</keyword>
<organism evidence="2 3">
    <name type="scientific">Granulicella pectinivorans</name>
    <dbReference type="NCBI Taxonomy" id="474950"/>
    <lineage>
        <taxon>Bacteria</taxon>
        <taxon>Pseudomonadati</taxon>
        <taxon>Acidobacteriota</taxon>
        <taxon>Terriglobia</taxon>
        <taxon>Terriglobales</taxon>
        <taxon>Acidobacteriaceae</taxon>
        <taxon>Granulicella</taxon>
    </lineage>
</organism>
<evidence type="ECO:0000256" key="1">
    <source>
        <dbReference type="SAM" id="Phobius"/>
    </source>
</evidence>
<proteinExistence type="predicted"/>
<protein>
    <recommendedName>
        <fullName evidence="4">AsmA-like C-terminal region</fullName>
    </recommendedName>
</protein>